<evidence type="ECO:0000313" key="9">
    <source>
        <dbReference type="EMBL" id="HJC64528.1"/>
    </source>
</evidence>
<reference evidence="9" key="2">
    <citation type="submission" date="2021-04" db="EMBL/GenBank/DDBJ databases">
        <authorList>
            <person name="Gilroy R."/>
        </authorList>
    </citation>
    <scope>NUCLEOTIDE SEQUENCE</scope>
    <source>
        <strain evidence="9">ChiBcec2-3848</strain>
    </source>
</reference>
<feature type="transmembrane region" description="Helical" evidence="7">
    <location>
        <begin position="813"/>
        <end position="833"/>
    </location>
</feature>
<feature type="transmembrane region" description="Helical" evidence="7">
    <location>
        <begin position="380"/>
        <end position="397"/>
    </location>
</feature>
<accession>A0A9D2TDA7</accession>
<dbReference type="InterPro" id="IPR003838">
    <property type="entry name" value="ABC3_permease_C"/>
</dbReference>
<dbReference type="GO" id="GO:0005886">
    <property type="term" value="C:plasma membrane"/>
    <property type="evidence" value="ECO:0007669"/>
    <property type="project" value="UniProtKB-SubCell"/>
</dbReference>
<keyword evidence="2" id="KW-1003">Cell membrane</keyword>
<organism evidence="9 10">
    <name type="scientific">Candidatus Blautia merdavium</name>
    <dbReference type="NCBI Taxonomy" id="2838494"/>
    <lineage>
        <taxon>Bacteria</taxon>
        <taxon>Bacillati</taxon>
        <taxon>Bacillota</taxon>
        <taxon>Clostridia</taxon>
        <taxon>Lachnospirales</taxon>
        <taxon>Lachnospiraceae</taxon>
        <taxon>Blautia</taxon>
    </lineage>
</organism>
<evidence type="ECO:0000313" key="10">
    <source>
        <dbReference type="Proteomes" id="UP000823886"/>
    </source>
</evidence>
<comment type="similarity">
    <text evidence="6">Belongs to the ABC-4 integral membrane protein family.</text>
</comment>
<gene>
    <name evidence="9" type="ORF">H9753_13095</name>
</gene>
<feature type="transmembrane region" description="Helical" evidence="7">
    <location>
        <begin position="853"/>
        <end position="873"/>
    </location>
</feature>
<dbReference type="PANTHER" id="PTHR30572">
    <property type="entry name" value="MEMBRANE COMPONENT OF TRANSPORTER-RELATED"/>
    <property type="match status" value="1"/>
</dbReference>
<dbReference type="Proteomes" id="UP000823886">
    <property type="component" value="Unassembled WGS sequence"/>
</dbReference>
<dbReference type="InterPro" id="IPR050250">
    <property type="entry name" value="Macrolide_Exporter_MacB"/>
</dbReference>
<dbReference type="AlphaFoldDB" id="A0A9D2TDA7"/>
<evidence type="ECO:0000256" key="1">
    <source>
        <dbReference type="ARBA" id="ARBA00004651"/>
    </source>
</evidence>
<feature type="transmembrane region" description="Helical" evidence="7">
    <location>
        <begin position="283"/>
        <end position="305"/>
    </location>
</feature>
<dbReference type="GO" id="GO:0022857">
    <property type="term" value="F:transmembrane transporter activity"/>
    <property type="evidence" value="ECO:0007669"/>
    <property type="project" value="TreeGrafter"/>
</dbReference>
<evidence type="ECO:0000256" key="3">
    <source>
        <dbReference type="ARBA" id="ARBA00022692"/>
    </source>
</evidence>
<comment type="subcellular location">
    <subcellularLocation>
        <location evidence="1">Cell membrane</location>
        <topology evidence="1">Multi-pass membrane protein</topology>
    </subcellularLocation>
</comment>
<dbReference type="PANTHER" id="PTHR30572:SF4">
    <property type="entry name" value="ABC TRANSPORTER PERMEASE YTRF"/>
    <property type="match status" value="1"/>
</dbReference>
<dbReference type="Pfam" id="PF02687">
    <property type="entry name" value="FtsX"/>
    <property type="match status" value="2"/>
</dbReference>
<feature type="domain" description="ABC3 transporter permease C-terminal" evidence="8">
    <location>
        <begin position="763"/>
        <end position="878"/>
    </location>
</feature>
<evidence type="ECO:0000256" key="2">
    <source>
        <dbReference type="ARBA" id="ARBA00022475"/>
    </source>
</evidence>
<dbReference type="EMBL" id="DWVZ01000183">
    <property type="protein sequence ID" value="HJC64528.1"/>
    <property type="molecule type" value="Genomic_DNA"/>
</dbReference>
<evidence type="ECO:0000256" key="6">
    <source>
        <dbReference type="ARBA" id="ARBA00038076"/>
    </source>
</evidence>
<evidence type="ECO:0000256" key="4">
    <source>
        <dbReference type="ARBA" id="ARBA00022989"/>
    </source>
</evidence>
<comment type="caution">
    <text evidence="9">The sequence shown here is derived from an EMBL/GenBank/DDBJ whole genome shotgun (WGS) entry which is preliminary data.</text>
</comment>
<keyword evidence="3 7" id="KW-0812">Transmembrane</keyword>
<keyword evidence="5 7" id="KW-0472">Membrane</keyword>
<reference evidence="9" key="1">
    <citation type="journal article" date="2021" name="PeerJ">
        <title>Extensive microbial diversity within the chicken gut microbiome revealed by metagenomics and culture.</title>
        <authorList>
            <person name="Gilroy R."/>
            <person name="Ravi A."/>
            <person name="Getino M."/>
            <person name="Pursley I."/>
            <person name="Horton D.L."/>
            <person name="Alikhan N.F."/>
            <person name="Baker D."/>
            <person name="Gharbi K."/>
            <person name="Hall N."/>
            <person name="Watson M."/>
            <person name="Adriaenssens E.M."/>
            <person name="Foster-Nyarko E."/>
            <person name="Jarju S."/>
            <person name="Secka A."/>
            <person name="Antonio M."/>
            <person name="Oren A."/>
            <person name="Chaudhuri R.R."/>
            <person name="La Ragione R."/>
            <person name="Hildebrand F."/>
            <person name="Pallen M.J."/>
        </authorList>
    </citation>
    <scope>NUCLEOTIDE SEQUENCE</scope>
    <source>
        <strain evidence="9">ChiBcec2-3848</strain>
    </source>
</reference>
<feature type="domain" description="ABC3 transporter permease C-terminal" evidence="8">
    <location>
        <begin position="289"/>
        <end position="404"/>
    </location>
</feature>
<keyword evidence="4 7" id="KW-1133">Transmembrane helix</keyword>
<evidence type="ECO:0000259" key="8">
    <source>
        <dbReference type="Pfam" id="PF02687"/>
    </source>
</evidence>
<sequence>MRNNNKKAVGKLSAGSMKQNKLRNRFAILAICLTTLLFTAVFSMGFSMLQIFQEQTMREVGGRFHAGLKRVTLEQYEKITDNPRVVSSSYNIFLGMADNVKKRQAEIRWANSREEIKNAFVELKEGTYPEKEEDLIADTLVLQELQIPVKLGEKVPLEFTFMGQTVKKEFTLCGWYEGSQISHASELYVSSAYWEEISAGYTEEDFRENYHNTGEAEGLINGNLFFKNSRNIEENITAAIQEAGYIPADGRNIEEEDLDKAVEYGVNWAYMNSRMEGMDLETMVLLAAAFLIILLTGYLIIYNIFHLSILKEIRFYGLLKTIGTTKRQIRSLVYRQVRKLCIAGIPAGLILGYFAGQILVPMALQMSSYEADGKLRFSPWIFLFGAVFSLFTVLISCRKPAKLAGNVSPIEAVKYTEGNLKRKRKKKSRGGAKIRRMALSNLGRNKKKTAVVIFSVSLSVILLELIATAVGSFRIEEYLEDRISGDYMIGNTNWTRAVPAEMDFTIDEAFLEGADSLPGITGSGELWKFASEHHLSEKGLERMQELYQQGKLNTDYRFFPNGEEGVQALLNGDNPIEADIYGYSEALLKNLEAVRGELDLDQFRTGDYVLLVENIFTDAAQEGDSYYDPGDTMTLEIPTEETETVLEYDENGQVTDSHLSGLESREFQVMAVVSSLPSSMDIHAYSMNGITIILPLEEIRQVPNAYLFAKSYTVEEQEREAFQDYLKYYTEQVDSSMGYVSKDTLTEEFSGVVQGISAVGFSLCAVVAVIGILNFANSVLTGILSRKQEIAVLQSIGMTRGQVREMLLWESGYYLLISAVISILAGSLGAYVIVGALNQVVLCFAYRYTPLPFLIMLPVFAVLAAGISLAAYSQTQKKSMVERLRED</sequence>
<protein>
    <submittedName>
        <fullName evidence="9">ABC transporter permease</fullName>
    </submittedName>
</protein>
<name>A0A9D2TDA7_9FIRM</name>
<feature type="transmembrane region" description="Helical" evidence="7">
    <location>
        <begin position="755"/>
        <end position="776"/>
    </location>
</feature>
<evidence type="ECO:0000256" key="7">
    <source>
        <dbReference type="SAM" id="Phobius"/>
    </source>
</evidence>
<proteinExistence type="inferred from homology"/>
<evidence type="ECO:0000256" key="5">
    <source>
        <dbReference type="ARBA" id="ARBA00023136"/>
    </source>
</evidence>
<feature type="transmembrane region" description="Helical" evidence="7">
    <location>
        <begin position="450"/>
        <end position="473"/>
    </location>
</feature>
<feature type="transmembrane region" description="Helical" evidence="7">
    <location>
        <begin position="340"/>
        <end position="360"/>
    </location>
</feature>